<reference evidence="6 7" key="1">
    <citation type="submission" date="2019-03" db="EMBL/GenBank/DDBJ databases">
        <authorList>
            <person name="Kim M.K.M."/>
        </authorList>
    </citation>
    <scope>NUCLEOTIDE SEQUENCE [LARGE SCALE GENOMIC DNA]</scope>
    <source>
        <strain evidence="6 7">18JY21-1</strain>
    </source>
</reference>
<evidence type="ECO:0000259" key="5">
    <source>
        <dbReference type="PROSITE" id="PS50937"/>
    </source>
</evidence>
<dbReference type="GO" id="GO:0003700">
    <property type="term" value="F:DNA-binding transcription factor activity"/>
    <property type="evidence" value="ECO:0007669"/>
    <property type="project" value="InterPro"/>
</dbReference>
<keyword evidence="4" id="KW-0804">Transcription</keyword>
<name>A0A4V2WNY4_9BACL</name>
<keyword evidence="3" id="KW-0238">DNA-binding</keyword>
<keyword evidence="7" id="KW-1185">Reference proteome</keyword>
<comment type="caution">
    <text evidence="6">The sequence shown here is derived from an EMBL/GenBank/DDBJ whole genome shotgun (WGS) entry which is preliminary data.</text>
</comment>
<keyword evidence="1" id="KW-0678">Repressor</keyword>
<evidence type="ECO:0000256" key="4">
    <source>
        <dbReference type="ARBA" id="ARBA00023163"/>
    </source>
</evidence>
<proteinExistence type="predicted"/>
<dbReference type="PROSITE" id="PS50937">
    <property type="entry name" value="HTH_MERR_2"/>
    <property type="match status" value="1"/>
</dbReference>
<evidence type="ECO:0000313" key="7">
    <source>
        <dbReference type="Proteomes" id="UP000295418"/>
    </source>
</evidence>
<dbReference type="RefSeq" id="WP_132418363.1">
    <property type="nucleotide sequence ID" value="NZ_SKFG01000010.1"/>
</dbReference>
<protein>
    <submittedName>
        <fullName evidence="6">MerR family transcriptional regulator</fullName>
    </submittedName>
</protein>
<dbReference type="OrthoDB" id="9806513at2"/>
<dbReference type="EMBL" id="SKFG01000010">
    <property type="protein sequence ID" value="TCZ77262.1"/>
    <property type="molecule type" value="Genomic_DNA"/>
</dbReference>
<keyword evidence="2" id="KW-0805">Transcription regulation</keyword>
<evidence type="ECO:0000313" key="6">
    <source>
        <dbReference type="EMBL" id="TCZ77262.1"/>
    </source>
</evidence>
<dbReference type="InterPro" id="IPR047057">
    <property type="entry name" value="MerR_fam"/>
</dbReference>
<organism evidence="6 7">
    <name type="scientific">Paenibacillus albiflavus</name>
    <dbReference type="NCBI Taxonomy" id="2545760"/>
    <lineage>
        <taxon>Bacteria</taxon>
        <taxon>Bacillati</taxon>
        <taxon>Bacillota</taxon>
        <taxon>Bacilli</taxon>
        <taxon>Bacillales</taxon>
        <taxon>Paenibacillaceae</taxon>
        <taxon>Paenibacillus</taxon>
    </lineage>
</organism>
<accession>A0A4V2WNY4</accession>
<dbReference type="PROSITE" id="PS00552">
    <property type="entry name" value="HTH_MERR_1"/>
    <property type="match status" value="1"/>
</dbReference>
<dbReference type="Gene3D" id="1.10.1660.10">
    <property type="match status" value="1"/>
</dbReference>
<dbReference type="InterPro" id="IPR000551">
    <property type="entry name" value="MerR-type_HTH_dom"/>
</dbReference>
<gene>
    <name evidence="6" type="ORF">E0485_11660</name>
</gene>
<dbReference type="AlphaFoldDB" id="A0A4V2WNY4"/>
<evidence type="ECO:0000256" key="2">
    <source>
        <dbReference type="ARBA" id="ARBA00023015"/>
    </source>
</evidence>
<evidence type="ECO:0000256" key="1">
    <source>
        <dbReference type="ARBA" id="ARBA00022491"/>
    </source>
</evidence>
<dbReference type="PANTHER" id="PTHR30204:SF65">
    <property type="entry name" value="HTH-TYPE TRANSCRIPTIONAL REGULATOR TNRA"/>
    <property type="match status" value="1"/>
</dbReference>
<dbReference type="SMART" id="SM00422">
    <property type="entry name" value="HTH_MERR"/>
    <property type="match status" value="1"/>
</dbReference>
<dbReference type="InterPro" id="IPR009061">
    <property type="entry name" value="DNA-bd_dom_put_sf"/>
</dbReference>
<dbReference type="PANTHER" id="PTHR30204">
    <property type="entry name" value="REDOX-CYCLING DRUG-SENSING TRANSCRIPTIONAL ACTIVATOR SOXR"/>
    <property type="match status" value="1"/>
</dbReference>
<dbReference type="Pfam" id="PF13411">
    <property type="entry name" value="MerR_1"/>
    <property type="match status" value="1"/>
</dbReference>
<dbReference type="Proteomes" id="UP000295418">
    <property type="component" value="Unassembled WGS sequence"/>
</dbReference>
<feature type="domain" description="HTH merR-type" evidence="5">
    <location>
        <begin position="8"/>
        <end position="76"/>
    </location>
</feature>
<dbReference type="GO" id="GO:0003677">
    <property type="term" value="F:DNA binding"/>
    <property type="evidence" value="ECO:0007669"/>
    <property type="project" value="UniProtKB-KW"/>
</dbReference>
<dbReference type="SUPFAM" id="SSF46955">
    <property type="entry name" value="Putative DNA-binding domain"/>
    <property type="match status" value="1"/>
</dbReference>
<sequence length="111" mass="13214">MSYKDKKVISIGVVSELTGLSERQIRYYEERQLIHPDRTKGRTRMYSFSDVELLVEIANKIEDGLQTYEIRKINESQKEQKTISKEKLREEIRGQLNVRFGLMNRNESKFK</sequence>
<evidence type="ECO:0000256" key="3">
    <source>
        <dbReference type="ARBA" id="ARBA00023125"/>
    </source>
</evidence>